<comment type="caution">
    <text evidence="1">The sequence shown here is derived from an EMBL/GenBank/DDBJ whole genome shotgun (WGS) entry which is preliminary data.</text>
</comment>
<evidence type="ECO:0000313" key="1">
    <source>
        <dbReference type="EMBL" id="KAK3100283.1"/>
    </source>
</evidence>
<keyword evidence="2" id="KW-1185">Reference proteome</keyword>
<reference evidence="1" key="1">
    <citation type="submission" date="2019-08" db="EMBL/GenBank/DDBJ databases">
        <title>The improved chromosome-level genome for the pearl oyster Pinctada fucata martensii using PacBio sequencing and Hi-C.</title>
        <authorList>
            <person name="Zheng Z."/>
        </authorList>
    </citation>
    <scope>NUCLEOTIDE SEQUENCE</scope>
    <source>
        <strain evidence="1">ZZ-2019</strain>
        <tissue evidence="1">Adductor muscle</tissue>
    </source>
</reference>
<dbReference type="EMBL" id="VSWD01000006">
    <property type="protein sequence ID" value="KAK3100283.1"/>
    <property type="molecule type" value="Genomic_DNA"/>
</dbReference>
<name>A0AA88Y886_PINIB</name>
<dbReference type="Proteomes" id="UP001186944">
    <property type="component" value="Unassembled WGS sequence"/>
</dbReference>
<evidence type="ECO:0008006" key="3">
    <source>
        <dbReference type="Google" id="ProtNLM"/>
    </source>
</evidence>
<dbReference type="AlphaFoldDB" id="A0AA88Y886"/>
<sequence length="266" mass="31523">MYTTFIRPYFEYASEVWDGLTNFDSERLEKCQIEALRIITGLPIYCSHSSLYFETGLESLKERRKNRKLCLMYKIKNNQTPDYVSNLMPPSVSDMTSYNLRNRNHISTPFCRLNIYRNSFVPSSISMWNQLSDDVRNSESLRKFKSKINSLNKLPKYFNTGKRNLSIIHTRLRHGVSKLNYDLFRVNLLHESSCMCGYKREDSEHFFISCPLYFYDRQQLINKMLSLNFTFDIGTILFGDTERPNKENEDLFKAVHTYISSTKRFD</sequence>
<evidence type="ECO:0000313" key="2">
    <source>
        <dbReference type="Proteomes" id="UP001186944"/>
    </source>
</evidence>
<organism evidence="1 2">
    <name type="scientific">Pinctada imbricata</name>
    <name type="common">Atlantic pearl-oyster</name>
    <name type="synonym">Pinctada martensii</name>
    <dbReference type="NCBI Taxonomy" id="66713"/>
    <lineage>
        <taxon>Eukaryota</taxon>
        <taxon>Metazoa</taxon>
        <taxon>Spiralia</taxon>
        <taxon>Lophotrochozoa</taxon>
        <taxon>Mollusca</taxon>
        <taxon>Bivalvia</taxon>
        <taxon>Autobranchia</taxon>
        <taxon>Pteriomorphia</taxon>
        <taxon>Pterioida</taxon>
        <taxon>Pterioidea</taxon>
        <taxon>Pteriidae</taxon>
        <taxon>Pinctada</taxon>
    </lineage>
</organism>
<protein>
    <recommendedName>
        <fullName evidence="3">Reverse transcriptase zinc-binding domain-containing protein</fullName>
    </recommendedName>
</protein>
<accession>A0AA88Y886</accession>
<gene>
    <name evidence="1" type="ORF">FSP39_017505</name>
</gene>
<proteinExistence type="predicted"/>